<dbReference type="STRING" id="927083.DB32_008548"/>
<protein>
    <submittedName>
        <fullName evidence="6">33 kDa chaperonin</fullName>
    </submittedName>
</protein>
<dbReference type="Gene3D" id="3.90.1280.10">
    <property type="entry name" value="HSP33 redox switch-like"/>
    <property type="match status" value="1"/>
</dbReference>
<evidence type="ECO:0000313" key="6">
    <source>
        <dbReference type="EMBL" id="AKF11399.1"/>
    </source>
</evidence>
<evidence type="ECO:0000313" key="7">
    <source>
        <dbReference type="Proteomes" id="UP000034883"/>
    </source>
</evidence>
<evidence type="ECO:0000256" key="4">
    <source>
        <dbReference type="ARBA" id="ARBA00023186"/>
    </source>
</evidence>
<keyword evidence="1" id="KW-0963">Cytoplasm</keyword>
<dbReference type="KEGG" id="samy:DB32_008548"/>
<dbReference type="GO" id="GO:0042026">
    <property type="term" value="P:protein refolding"/>
    <property type="evidence" value="ECO:0007669"/>
    <property type="project" value="TreeGrafter"/>
</dbReference>
<reference evidence="6 7" key="1">
    <citation type="submission" date="2015-03" db="EMBL/GenBank/DDBJ databases">
        <title>Genome assembly of Sandaracinus amylolyticus DSM 53668.</title>
        <authorList>
            <person name="Sharma G."/>
            <person name="Subramanian S."/>
        </authorList>
    </citation>
    <scope>NUCLEOTIDE SEQUENCE [LARGE SCALE GENOMIC DNA]</scope>
    <source>
        <strain evidence="6 7">DSM 53668</strain>
    </source>
</reference>
<dbReference type="SUPFAM" id="SSF64397">
    <property type="entry name" value="Hsp33 domain"/>
    <property type="match status" value="1"/>
</dbReference>
<keyword evidence="2" id="KW-0862">Zinc</keyword>
<dbReference type="RefSeq" id="WP_053238270.1">
    <property type="nucleotide sequence ID" value="NZ_CP011125.1"/>
</dbReference>
<proteinExistence type="predicted"/>
<evidence type="ECO:0000256" key="2">
    <source>
        <dbReference type="ARBA" id="ARBA00022833"/>
    </source>
</evidence>
<keyword evidence="3" id="KW-1015">Disulfide bond</keyword>
<dbReference type="GO" id="GO:0005737">
    <property type="term" value="C:cytoplasm"/>
    <property type="evidence" value="ECO:0007669"/>
    <property type="project" value="InterPro"/>
</dbReference>
<dbReference type="AlphaFoldDB" id="A0A0F6SI14"/>
<dbReference type="InterPro" id="IPR016154">
    <property type="entry name" value="Heat_shock_Hsp33_C"/>
</dbReference>
<dbReference type="PANTHER" id="PTHR30111:SF1">
    <property type="entry name" value="33 KDA CHAPERONIN"/>
    <property type="match status" value="1"/>
</dbReference>
<dbReference type="GO" id="GO:0044183">
    <property type="term" value="F:protein folding chaperone"/>
    <property type="evidence" value="ECO:0007669"/>
    <property type="project" value="TreeGrafter"/>
</dbReference>
<dbReference type="InterPro" id="IPR000397">
    <property type="entry name" value="Heat_shock_Hsp33"/>
</dbReference>
<dbReference type="Pfam" id="PF01430">
    <property type="entry name" value="HSP33"/>
    <property type="match status" value="1"/>
</dbReference>
<name>A0A0F6SI14_9BACT</name>
<accession>A0A0F6SI14</accession>
<sequence>MLETDAHLSGGDRAVTTITEDGSFRVVTLRSTQTVTAAIAAQNATGTTAEHLADLITGSVLVRLTMAPDLRVQGVVRGKTGKGTLVADCHPDGGCRALVRETAGPIEIGPGSLVQVMRSLPNGTSHQGVVEIPADYGISGAFMVYMLESEQVTSVIGVGCVMSEDDKVSVAGGWIVQLLPECKEPPLELMYQRMRLDFADPKSVLRSLGGDPETLQSEILYGMPYQQTGGALIEHRCYCSPERVFASMATLGRADLEDILRKGETLHVSCDYCNRPYEVHPETLRGLLEAS</sequence>
<evidence type="ECO:0000256" key="3">
    <source>
        <dbReference type="ARBA" id="ARBA00023157"/>
    </source>
</evidence>
<evidence type="ECO:0000256" key="1">
    <source>
        <dbReference type="ARBA" id="ARBA00022490"/>
    </source>
</evidence>
<keyword evidence="7" id="KW-1185">Reference proteome</keyword>
<dbReference type="Proteomes" id="UP000034883">
    <property type="component" value="Chromosome"/>
</dbReference>
<dbReference type="SUPFAM" id="SSF118352">
    <property type="entry name" value="HSP33 redox switch-like"/>
    <property type="match status" value="1"/>
</dbReference>
<dbReference type="InterPro" id="IPR016153">
    <property type="entry name" value="Heat_shock_Hsp33_N"/>
</dbReference>
<dbReference type="OrthoDB" id="9793753at2"/>
<dbReference type="GO" id="GO:0051082">
    <property type="term" value="F:unfolded protein binding"/>
    <property type="evidence" value="ECO:0007669"/>
    <property type="project" value="InterPro"/>
</dbReference>
<gene>
    <name evidence="6" type="ORF">DB32_008548</name>
</gene>
<keyword evidence="4" id="KW-0143">Chaperone</keyword>
<evidence type="ECO:0000256" key="5">
    <source>
        <dbReference type="ARBA" id="ARBA00023284"/>
    </source>
</evidence>
<dbReference type="PANTHER" id="PTHR30111">
    <property type="entry name" value="33 KDA CHAPERONIN"/>
    <property type="match status" value="1"/>
</dbReference>
<dbReference type="EMBL" id="CP011125">
    <property type="protein sequence ID" value="AKF11399.1"/>
    <property type="molecule type" value="Genomic_DNA"/>
</dbReference>
<organism evidence="6 7">
    <name type="scientific">Sandaracinus amylolyticus</name>
    <dbReference type="NCBI Taxonomy" id="927083"/>
    <lineage>
        <taxon>Bacteria</taxon>
        <taxon>Pseudomonadati</taxon>
        <taxon>Myxococcota</taxon>
        <taxon>Polyangia</taxon>
        <taxon>Polyangiales</taxon>
        <taxon>Sandaracinaceae</taxon>
        <taxon>Sandaracinus</taxon>
    </lineage>
</organism>
<dbReference type="Gene3D" id="3.55.30.10">
    <property type="entry name" value="Hsp33 domain"/>
    <property type="match status" value="1"/>
</dbReference>
<keyword evidence="5" id="KW-0676">Redox-active center</keyword>